<dbReference type="EMBL" id="JAWJWE010000036">
    <property type="protein sequence ID" value="KAK6629763.1"/>
    <property type="molecule type" value="Genomic_DNA"/>
</dbReference>
<dbReference type="AlphaFoldDB" id="A0AAN8Q188"/>
<accession>A0AAN8Q188</accession>
<reference evidence="2 3" key="1">
    <citation type="submission" date="2023-10" db="EMBL/GenBank/DDBJ databases">
        <title>Genomes of two closely related lineages of the louse Polyplax serrata with different host specificities.</title>
        <authorList>
            <person name="Martinu J."/>
            <person name="Tarabai H."/>
            <person name="Stefka J."/>
            <person name="Hypsa V."/>
        </authorList>
    </citation>
    <scope>NUCLEOTIDE SEQUENCE [LARGE SCALE GENOMIC DNA]</scope>
    <source>
        <strain evidence="2">HR10_N</strain>
    </source>
</reference>
<comment type="caution">
    <text evidence="2">The sequence shown here is derived from an EMBL/GenBank/DDBJ whole genome shotgun (WGS) entry which is preliminary data.</text>
</comment>
<organism evidence="2 3">
    <name type="scientific">Polyplax serrata</name>
    <name type="common">Common mouse louse</name>
    <dbReference type="NCBI Taxonomy" id="468196"/>
    <lineage>
        <taxon>Eukaryota</taxon>
        <taxon>Metazoa</taxon>
        <taxon>Ecdysozoa</taxon>
        <taxon>Arthropoda</taxon>
        <taxon>Hexapoda</taxon>
        <taxon>Insecta</taxon>
        <taxon>Pterygota</taxon>
        <taxon>Neoptera</taxon>
        <taxon>Paraneoptera</taxon>
        <taxon>Psocodea</taxon>
        <taxon>Troctomorpha</taxon>
        <taxon>Phthiraptera</taxon>
        <taxon>Anoplura</taxon>
        <taxon>Polyplacidae</taxon>
        <taxon>Polyplax</taxon>
    </lineage>
</organism>
<evidence type="ECO:0000256" key="1">
    <source>
        <dbReference type="SAM" id="MobiDB-lite"/>
    </source>
</evidence>
<evidence type="ECO:0000313" key="3">
    <source>
        <dbReference type="Proteomes" id="UP001372834"/>
    </source>
</evidence>
<feature type="region of interest" description="Disordered" evidence="1">
    <location>
        <begin position="55"/>
        <end position="80"/>
    </location>
</feature>
<protein>
    <submittedName>
        <fullName evidence="2">Uncharacterized protein</fullName>
    </submittedName>
</protein>
<sequence length="109" mass="12226">MRVHMRPSLYPGQPRKSLKEGSDKILQWQKNLAAGILPQSIKGFSDSSDRASFSTKSAVSTTSPCQRKRKLKPDKGNECYNTDVRDKKVDELTGVFEGAKSVVKCLFKY</sequence>
<feature type="compositionally biased region" description="Polar residues" evidence="1">
    <location>
        <begin position="55"/>
        <end position="65"/>
    </location>
</feature>
<dbReference type="Proteomes" id="UP001372834">
    <property type="component" value="Unassembled WGS sequence"/>
</dbReference>
<name>A0AAN8Q188_POLSC</name>
<proteinExistence type="predicted"/>
<gene>
    <name evidence="2" type="ORF">RUM43_003581</name>
</gene>
<evidence type="ECO:0000313" key="2">
    <source>
        <dbReference type="EMBL" id="KAK6629763.1"/>
    </source>
</evidence>
<feature type="region of interest" description="Disordered" evidence="1">
    <location>
        <begin position="1"/>
        <end position="21"/>
    </location>
</feature>